<accession>A0A516V4W4</accession>
<reference evidence="1 2" key="1">
    <citation type="submission" date="2019-07" db="EMBL/GenBank/DDBJ databases">
        <title>Lysobacter weifangensis sp. nov., isolated from bensulfuron-methyl contaminated farmland soil.</title>
        <authorList>
            <person name="Zhao H."/>
        </authorList>
    </citation>
    <scope>NUCLEOTIDE SEQUENCE [LARGE SCALE GENOMIC DNA]</scope>
    <source>
        <strain evidence="1 2">CC-Bw-6</strain>
    </source>
</reference>
<dbReference type="SUPFAM" id="SSF89807">
    <property type="entry name" value="Dodecin-like"/>
    <property type="match status" value="1"/>
</dbReference>
<dbReference type="AlphaFoldDB" id="A0A516V4W4"/>
<dbReference type="RefSeq" id="WP_143879043.1">
    <property type="nucleotide sequence ID" value="NZ_BAABLZ010000001.1"/>
</dbReference>
<keyword evidence="2" id="KW-1185">Reference proteome</keyword>
<evidence type="ECO:0000313" key="1">
    <source>
        <dbReference type="EMBL" id="QDQ73531.1"/>
    </source>
</evidence>
<dbReference type="EMBL" id="CP041742">
    <property type="protein sequence ID" value="QDQ73531.1"/>
    <property type="molecule type" value="Genomic_DNA"/>
</dbReference>
<protein>
    <submittedName>
        <fullName evidence="1">Dodecin domain-containing protein</fullName>
    </submittedName>
</protein>
<evidence type="ECO:0000313" key="2">
    <source>
        <dbReference type="Proteomes" id="UP000315891"/>
    </source>
</evidence>
<dbReference type="PANTHER" id="PTHR39324:SF1">
    <property type="entry name" value="CALCIUM DODECIN"/>
    <property type="match status" value="1"/>
</dbReference>
<dbReference type="PANTHER" id="PTHR39324">
    <property type="entry name" value="CALCIUM DODECIN"/>
    <property type="match status" value="1"/>
</dbReference>
<dbReference type="InterPro" id="IPR025543">
    <property type="entry name" value="Dodecin-like"/>
</dbReference>
<organism evidence="1 2">
    <name type="scientific">Pseudoluteimonas lycopersici</name>
    <dbReference type="NCBI Taxonomy" id="1324796"/>
    <lineage>
        <taxon>Bacteria</taxon>
        <taxon>Pseudomonadati</taxon>
        <taxon>Pseudomonadota</taxon>
        <taxon>Gammaproteobacteria</taxon>
        <taxon>Lysobacterales</taxon>
        <taxon>Lysobacteraceae</taxon>
        <taxon>Pseudoluteimonas</taxon>
    </lineage>
</organism>
<gene>
    <name evidence="1" type="ORF">FNZ56_06420</name>
</gene>
<dbReference type="Proteomes" id="UP000315891">
    <property type="component" value="Chromosome"/>
</dbReference>
<proteinExistence type="predicted"/>
<dbReference type="InterPro" id="IPR009923">
    <property type="entry name" value="Dodecin"/>
</dbReference>
<dbReference type="OrthoDB" id="9805449at2"/>
<name>A0A516V4W4_9GAMM</name>
<dbReference type="Pfam" id="PF07311">
    <property type="entry name" value="Dodecin"/>
    <property type="match status" value="1"/>
</dbReference>
<dbReference type="InterPro" id="IPR036694">
    <property type="entry name" value="Dodecin-like_sf"/>
</dbReference>
<sequence>MSVAKIVELNASSKTSMEDAVKTGLKKAGETIKNIKGAWVNEIKVVTDDSGNVAEWRVNLRVTFVVS</sequence>
<dbReference type="Gene3D" id="3.30.1660.10">
    <property type="entry name" value="Flavin-binding protein dodecin"/>
    <property type="match status" value="1"/>
</dbReference>